<proteinExistence type="predicted"/>
<dbReference type="Proteomes" id="UP000314294">
    <property type="component" value="Unassembled WGS sequence"/>
</dbReference>
<sequence>MSGQILHFPTTWRASRVCWEVQCSTSPSWSRFWQLQYGQVKVKRFGTGLRGRGREREHATETRSEKVTARSTSAGRSPDASKRIAVSLSLDNIVFVFYTN</sequence>
<evidence type="ECO:0000256" key="1">
    <source>
        <dbReference type="SAM" id="MobiDB-lite"/>
    </source>
</evidence>
<name>A0A4Z2FWA1_9TELE</name>
<accession>A0A4Z2FWA1</accession>
<comment type="caution">
    <text evidence="2">The sequence shown here is derived from an EMBL/GenBank/DDBJ whole genome shotgun (WGS) entry which is preliminary data.</text>
</comment>
<gene>
    <name evidence="2" type="ORF">EYF80_044924</name>
</gene>
<protein>
    <submittedName>
        <fullName evidence="2">Uncharacterized protein</fullName>
    </submittedName>
</protein>
<reference evidence="2 3" key="1">
    <citation type="submission" date="2019-03" db="EMBL/GenBank/DDBJ databases">
        <title>First draft genome of Liparis tanakae, snailfish: a comprehensive survey of snailfish specific genes.</title>
        <authorList>
            <person name="Kim W."/>
            <person name="Song I."/>
            <person name="Jeong J.-H."/>
            <person name="Kim D."/>
            <person name="Kim S."/>
            <person name="Ryu S."/>
            <person name="Song J.Y."/>
            <person name="Lee S.K."/>
        </authorList>
    </citation>
    <scope>NUCLEOTIDE SEQUENCE [LARGE SCALE GENOMIC DNA]</scope>
    <source>
        <tissue evidence="2">Muscle</tissue>
    </source>
</reference>
<dbReference type="EMBL" id="SRLO01000879">
    <property type="protein sequence ID" value="TNN44874.1"/>
    <property type="molecule type" value="Genomic_DNA"/>
</dbReference>
<keyword evidence="3" id="KW-1185">Reference proteome</keyword>
<organism evidence="2 3">
    <name type="scientific">Liparis tanakae</name>
    <name type="common">Tanaka's snailfish</name>
    <dbReference type="NCBI Taxonomy" id="230148"/>
    <lineage>
        <taxon>Eukaryota</taxon>
        <taxon>Metazoa</taxon>
        <taxon>Chordata</taxon>
        <taxon>Craniata</taxon>
        <taxon>Vertebrata</taxon>
        <taxon>Euteleostomi</taxon>
        <taxon>Actinopterygii</taxon>
        <taxon>Neopterygii</taxon>
        <taxon>Teleostei</taxon>
        <taxon>Neoteleostei</taxon>
        <taxon>Acanthomorphata</taxon>
        <taxon>Eupercaria</taxon>
        <taxon>Perciformes</taxon>
        <taxon>Cottioidei</taxon>
        <taxon>Cottales</taxon>
        <taxon>Liparidae</taxon>
        <taxon>Liparis</taxon>
    </lineage>
</organism>
<feature type="region of interest" description="Disordered" evidence="1">
    <location>
        <begin position="48"/>
        <end position="78"/>
    </location>
</feature>
<evidence type="ECO:0000313" key="2">
    <source>
        <dbReference type="EMBL" id="TNN44874.1"/>
    </source>
</evidence>
<feature type="compositionally biased region" description="Basic and acidic residues" evidence="1">
    <location>
        <begin position="52"/>
        <end position="68"/>
    </location>
</feature>
<dbReference type="AlphaFoldDB" id="A0A4Z2FWA1"/>
<evidence type="ECO:0000313" key="3">
    <source>
        <dbReference type="Proteomes" id="UP000314294"/>
    </source>
</evidence>